<sequence>MTRRLLKLKEDESQKTCAEKCHKLDFCFCLKTDVIGNDHEAGNTIIMRLKNLQRQNKRDGGPLDASSTIKLVTREQERKQRSFKKVEAGMSRTKGSHGKVLYILIAQQNRRKELYPEEFSRDLEDPVPASHNRHG</sequence>
<comment type="caution">
    <text evidence="1">The sequence shown here is derived from an EMBL/GenBank/DDBJ whole genome shotgun (WGS) entry which is preliminary data.</text>
</comment>
<evidence type="ECO:0000313" key="2">
    <source>
        <dbReference type="Proteomes" id="UP000634136"/>
    </source>
</evidence>
<evidence type="ECO:0000313" key="1">
    <source>
        <dbReference type="EMBL" id="KAF7803128.1"/>
    </source>
</evidence>
<gene>
    <name evidence="1" type="ORF">G2W53_042239</name>
</gene>
<dbReference type="AlphaFoldDB" id="A0A834SIS6"/>
<accession>A0A834SIS6</accession>
<organism evidence="1 2">
    <name type="scientific">Senna tora</name>
    <dbReference type="NCBI Taxonomy" id="362788"/>
    <lineage>
        <taxon>Eukaryota</taxon>
        <taxon>Viridiplantae</taxon>
        <taxon>Streptophyta</taxon>
        <taxon>Embryophyta</taxon>
        <taxon>Tracheophyta</taxon>
        <taxon>Spermatophyta</taxon>
        <taxon>Magnoliopsida</taxon>
        <taxon>eudicotyledons</taxon>
        <taxon>Gunneridae</taxon>
        <taxon>Pentapetalae</taxon>
        <taxon>rosids</taxon>
        <taxon>fabids</taxon>
        <taxon>Fabales</taxon>
        <taxon>Fabaceae</taxon>
        <taxon>Caesalpinioideae</taxon>
        <taxon>Cassia clade</taxon>
        <taxon>Senna</taxon>
    </lineage>
</organism>
<dbReference type="EMBL" id="JAAIUW010000013">
    <property type="protein sequence ID" value="KAF7803128.1"/>
    <property type="molecule type" value="Genomic_DNA"/>
</dbReference>
<proteinExistence type="predicted"/>
<keyword evidence="2" id="KW-1185">Reference proteome</keyword>
<reference evidence="1" key="1">
    <citation type="submission" date="2020-09" db="EMBL/GenBank/DDBJ databases">
        <title>Genome-Enabled Discovery of Anthraquinone Biosynthesis in Senna tora.</title>
        <authorList>
            <person name="Kang S.-H."/>
            <person name="Pandey R.P."/>
            <person name="Lee C.-M."/>
            <person name="Sim J.-S."/>
            <person name="Jeong J.-T."/>
            <person name="Choi B.-S."/>
            <person name="Jung M."/>
            <person name="Ginzburg D."/>
            <person name="Zhao K."/>
            <person name="Won S.Y."/>
            <person name="Oh T.-J."/>
            <person name="Yu Y."/>
            <person name="Kim N.-H."/>
            <person name="Lee O.R."/>
            <person name="Lee T.-H."/>
            <person name="Bashyal P."/>
            <person name="Kim T.-S."/>
            <person name="Lee W.-H."/>
            <person name="Kawkins C."/>
            <person name="Kim C.-K."/>
            <person name="Kim J.S."/>
            <person name="Ahn B.O."/>
            <person name="Rhee S.Y."/>
            <person name="Sohng J.K."/>
        </authorList>
    </citation>
    <scope>NUCLEOTIDE SEQUENCE</scope>
    <source>
        <tissue evidence="1">Leaf</tissue>
    </source>
</reference>
<dbReference type="Proteomes" id="UP000634136">
    <property type="component" value="Unassembled WGS sequence"/>
</dbReference>
<name>A0A834SIS6_9FABA</name>
<protein>
    <submittedName>
        <fullName evidence="1">Uncharacterized protein</fullName>
    </submittedName>
</protein>